<evidence type="ECO:0000313" key="1">
    <source>
        <dbReference type="WBParaSite" id="GPUH_0000419101-mRNA-1"/>
    </source>
</evidence>
<accession>A0A183D643</accession>
<name>A0A183D643_9BILA</name>
<dbReference type="Pfam" id="PF03314">
    <property type="entry name" value="DUF273"/>
    <property type="match status" value="1"/>
</dbReference>
<dbReference type="InterPro" id="IPR004988">
    <property type="entry name" value="DUF273"/>
</dbReference>
<dbReference type="AlphaFoldDB" id="A0A183D643"/>
<dbReference type="PANTHER" id="PTHR31562">
    <property type="entry name" value="PROTEIN CBG18972"/>
    <property type="match status" value="1"/>
</dbReference>
<dbReference type="PANTHER" id="PTHR31562:SF2">
    <property type="entry name" value="NUCLEOTIDE-DIPHOSPHO-SUGAR TRANSFERASE"/>
    <property type="match status" value="1"/>
</dbReference>
<sequence length="138" mass="16401">LEYMLPEKADERKFCETIWEKSKNFDDLSIYEVCVRNITTETPYWPNKLRILPKGKAWARDTWLTDSMWGKQDFILHGWQKRRVDGVMFAGWPSPFSSHQLNISQCTGENATMNWKYKDTFVRSEAEVDNWLDKAIRS</sequence>
<dbReference type="WBParaSite" id="GPUH_0000419101-mRNA-1">
    <property type="protein sequence ID" value="GPUH_0000419101-mRNA-1"/>
    <property type="gene ID" value="GPUH_0000419101"/>
</dbReference>
<organism evidence="1">
    <name type="scientific">Gongylonema pulchrum</name>
    <dbReference type="NCBI Taxonomy" id="637853"/>
    <lineage>
        <taxon>Eukaryota</taxon>
        <taxon>Metazoa</taxon>
        <taxon>Ecdysozoa</taxon>
        <taxon>Nematoda</taxon>
        <taxon>Chromadorea</taxon>
        <taxon>Rhabditida</taxon>
        <taxon>Spirurina</taxon>
        <taxon>Spiruromorpha</taxon>
        <taxon>Spiruroidea</taxon>
        <taxon>Gongylonematidae</taxon>
        <taxon>Gongylonema</taxon>
    </lineage>
</organism>
<protein>
    <submittedName>
        <fullName evidence="1">PH domain-containing protein</fullName>
    </submittedName>
</protein>
<proteinExistence type="predicted"/>
<reference evidence="1" key="1">
    <citation type="submission" date="2016-06" db="UniProtKB">
        <authorList>
            <consortium name="WormBaseParasite"/>
        </authorList>
    </citation>
    <scope>IDENTIFICATION</scope>
</reference>